<dbReference type="Pfam" id="PF21992">
    <property type="entry name" value="DUF6927"/>
    <property type="match status" value="1"/>
</dbReference>
<evidence type="ECO:0000259" key="1">
    <source>
        <dbReference type="Pfam" id="PF21992"/>
    </source>
</evidence>
<organism evidence="2 3">
    <name type="scientific">Sphingomonas citri</name>
    <dbReference type="NCBI Taxonomy" id="2862499"/>
    <lineage>
        <taxon>Bacteria</taxon>
        <taxon>Pseudomonadati</taxon>
        <taxon>Pseudomonadota</taxon>
        <taxon>Alphaproteobacteria</taxon>
        <taxon>Sphingomonadales</taxon>
        <taxon>Sphingomonadaceae</taxon>
        <taxon>Sphingomonas</taxon>
    </lineage>
</organism>
<keyword evidence="3" id="KW-1185">Reference proteome</keyword>
<accession>A0ABS7BSZ8</accession>
<feature type="domain" description="DUF6927" evidence="1">
    <location>
        <begin position="113"/>
        <end position="184"/>
    </location>
</feature>
<name>A0ABS7BSZ8_9SPHN</name>
<gene>
    <name evidence="2" type="ORF">KZ820_18365</name>
</gene>
<protein>
    <recommendedName>
        <fullName evidence="1">DUF6927 domain-containing protein</fullName>
    </recommendedName>
</protein>
<comment type="caution">
    <text evidence="2">The sequence shown here is derived from an EMBL/GenBank/DDBJ whole genome shotgun (WGS) entry which is preliminary data.</text>
</comment>
<reference evidence="2 3" key="1">
    <citation type="submission" date="2021-07" db="EMBL/GenBank/DDBJ databases">
        <title>Sphingomonas sp.</title>
        <authorList>
            <person name="Feng G."/>
            <person name="Li J."/>
            <person name="Pan M."/>
        </authorList>
    </citation>
    <scope>NUCLEOTIDE SEQUENCE [LARGE SCALE GENOMIC DNA]</scope>
    <source>
        <strain evidence="2 3">RRHST34</strain>
    </source>
</reference>
<evidence type="ECO:0000313" key="2">
    <source>
        <dbReference type="EMBL" id="MBW6532711.1"/>
    </source>
</evidence>
<proteinExistence type="predicted"/>
<evidence type="ECO:0000313" key="3">
    <source>
        <dbReference type="Proteomes" id="UP000759103"/>
    </source>
</evidence>
<sequence>MGWLSMPRTSMGGFATPKAYLDDQFTYSREQDGGGTRGARVIASACPGNRAWYAAVELLENGVATSVIAAICEVRWTPNAADGYVFAYKDLTENAGPCSDECPERILRLLPATDNEGALDWRRRCLARLRQRARRIDDGMRVRFPGPIRFEDGHSGTEFIVVKRGSRITVRCASGFGHYRIRNFRDLPWTVVPVTKVHATVFAKSPASAMPA</sequence>
<dbReference type="Proteomes" id="UP000759103">
    <property type="component" value="Unassembled WGS sequence"/>
</dbReference>
<dbReference type="InterPro" id="IPR053845">
    <property type="entry name" value="DUF6927"/>
</dbReference>
<dbReference type="RefSeq" id="WP_219750299.1">
    <property type="nucleotide sequence ID" value="NZ_JAHXZN010000009.1"/>
</dbReference>
<dbReference type="EMBL" id="JAHXZN010000009">
    <property type="protein sequence ID" value="MBW6532711.1"/>
    <property type="molecule type" value="Genomic_DNA"/>
</dbReference>